<dbReference type="EMBL" id="JAKROA010000005">
    <property type="protein sequence ID" value="KAL5107174.1"/>
    <property type="molecule type" value="Genomic_DNA"/>
</dbReference>
<keyword evidence="2" id="KW-1185">Reference proteome</keyword>
<protein>
    <submittedName>
        <fullName evidence="1">Uncharacterized protein</fullName>
    </submittedName>
</protein>
<gene>
    <name evidence="1" type="ORF">TcWFU_010150</name>
</gene>
<evidence type="ECO:0000313" key="1">
    <source>
        <dbReference type="EMBL" id="KAL5107174.1"/>
    </source>
</evidence>
<evidence type="ECO:0000313" key="2">
    <source>
        <dbReference type="Proteomes" id="UP001651158"/>
    </source>
</evidence>
<comment type="caution">
    <text evidence="1">The sequence shown here is derived from an EMBL/GenBank/DDBJ whole genome shotgun (WGS) entry which is preliminary data.</text>
</comment>
<organism evidence="1 2">
    <name type="scientific">Taenia crassiceps</name>
    <dbReference type="NCBI Taxonomy" id="6207"/>
    <lineage>
        <taxon>Eukaryota</taxon>
        <taxon>Metazoa</taxon>
        <taxon>Spiralia</taxon>
        <taxon>Lophotrochozoa</taxon>
        <taxon>Platyhelminthes</taxon>
        <taxon>Cestoda</taxon>
        <taxon>Eucestoda</taxon>
        <taxon>Cyclophyllidea</taxon>
        <taxon>Taeniidae</taxon>
        <taxon>Taenia</taxon>
    </lineage>
</organism>
<accession>A0ABR4QBT4</accession>
<name>A0ABR4QBT4_9CEST</name>
<sequence>MADSPLSTVIKLVFERLTLLKKGNGGAQFPTGLTVAAGGGGDDGDQKVQKVASTLEQLTSSNWLIDNERGEEEKVENADTINSFNGEKVQYKAVTTP</sequence>
<proteinExistence type="predicted"/>
<dbReference type="Proteomes" id="UP001651158">
    <property type="component" value="Unassembled WGS sequence"/>
</dbReference>
<reference evidence="1 2" key="1">
    <citation type="journal article" date="2022" name="Front. Cell. Infect. Microbiol.">
        <title>The Genomes of Two Strains of Taenia crassiceps the Animal Model for the Study of Human Cysticercosis.</title>
        <authorList>
            <person name="Bobes R.J."/>
            <person name="Estrada K."/>
            <person name="Rios-Valencia D.G."/>
            <person name="Calderon-Gallegos A."/>
            <person name="de la Torre P."/>
            <person name="Carrero J.C."/>
            <person name="Sanchez-Flores A."/>
            <person name="Laclette J.P."/>
        </authorList>
    </citation>
    <scope>NUCLEOTIDE SEQUENCE [LARGE SCALE GENOMIC DNA]</scope>
    <source>
        <strain evidence="1">WFUcys</strain>
    </source>
</reference>